<evidence type="ECO:0000256" key="6">
    <source>
        <dbReference type="ARBA" id="ARBA00038255"/>
    </source>
</evidence>
<name>A0ABV2AN89_9EUKA</name>
<dbReference type="PANTHER" id="PTHR14344:SF3">
    <property type="entry name" value="WD REPEAT-CONTAINING PROTEIN 6"/>
    <property type="match status" value="1"/>
</dbReference>
<keyword evidence="3 7" id="KW-0853">WD repeat</keyword>
<keyword evidence="5" id="KW-0677">Repeat</keyword>
<evidence type="ECO:0000256" key="4">
    <source>
        <dbReference type="ARBA" id="ARBA00022694"/>
    </source>
</evidence>
<dbReference type="InterPro" id="IPR036322">
    <property type="entry name" value="WD40_repeat_dom_sf"/>
</dbReference>
<dbReference type="SMART" id="SM00320">
    <property type="entry name" value="WD40"/>
    <property type="match status" value="3"/>
</dbReference>
<dbReference type="Gene3D" id="2.130.10.10">
    <property type="entry name" value="YVTN repeat-like/Quinoprotein amine dehydrogenase"/>
    <property type="match status" value="1"/>
</dbReference>
<evidence type="ECO:0000256" key="5">
    <source>
        <dbReference type="ARBA" id="ARBA00022737"/>
    </source>
</evidence>
<proteinExistence type="inferred from homology"/>
<evidence type="ECO:0000313" key="9">
    <source>
        <dbReference type="Proteomes" id="UP001439008"/>
    </source>
</evidence>
<dbReference type="SUPFAM" id="SSF50978">
    <property type="entry name" value="WD40 repeat-like"/>
    <property type="match status" value="1"/>
</dbReference>
<feature type="repeat" description="WD" evidence="7">
    <location>
        <begin position="235"/>
        <end position="276"/>
    </location>
</feature>
<dbReference type="Proteomes" id="UP001439008">
    <property type="component" value="Unassembled WGS sequence"/>
</dbReference>
<protein>
    <submittedName>
        <fullName evidence="8">Uncharacterized protein</fullName>
    </submittedName>
</protein>
<dbReference type="Pfam" id="PF00400">
    <property type="entry name" value="WD40"/>
    <property type="match status" value="3"/>
</dbReference>
<evidence type="ECO:0000256" key="7">
    <source>
        <dbReference type="PROSITE-ProRule" id="PRU00221"/>
    </source>
</evidence>
<dbReference type="InterPro" id="IPR019775">
    <property type="entry name" value="WD40_repeat_CS"/>
</dbReference>
<dbReference type="PROSITE" id="PS00678">
    <property type="entry name" value="WD_REPEATS_1"/>
    <property type="match status" value="1"/>
</dbReference>
<evidence type="ECO:0000256" key="3">
    <source>
        <dbReference type="ARBA" id="ARBA00022574"/>
    </source>
</evidence>
<keyword evidence="2" id="KW-0963">Cytoplasm</keyword>
<feature type="repeat" description="WD" evidence="7">
    <location>
        <begin position="337"/>
        <end position="368"/>
    </location>
</feature>
<reference evidence="8 9" key="1">
    <citation type="journal article" date="2024" name="BMC Biol.">
        <title>Comparative genomics of Ascetosporea gives new insight into the evolutionary basis for animal parasitism in Rhizaria.</title>
        <authorList>
            <person name="Hiltunen Thoren M."/>
            <person name="Onut-Brannstrom I."/>
            <person name="Alfjorden A."/>
            <person name="Peckova H."/>
            <person name="Swords F."/>
            <person name="Hooper C."/>
            <person name="Holzer A.S."/>
            <person name="Bass D."/>
            <person name="Burki F."/>
        </authorList>
    </citation>
    <scope>NUCLEOTIDE SEQUENCE [LARGE SCALE GENOMIC DNA]</scope>
    <source>
        <strain evidence="8">20-A016</strain>
    </source>
</reference>
<dbReference type="InterPro" id="IPR015943">
    <property type="entry name" value="WD40/YVTN_repeat-like_dom_sf"/>
</dbReference>
<dbReference type="InterPro" id="IPR001680">
    <property type="entry name" value="WD40_rpt"/>
</dbReference>
<dbReference type="PROSITE" id="PS50294">
    <property type="entry name" value="WD_REPEATS_REGION"/>
    <property type="match status" value="1"/>
</dbReference>
<dbReference type="InterPro" id="IPR051973">
    <property type="entry name" value="tRNA_Anticodon_Mtase-Reg"/>
</dbReference>
<organism evidence="8 9">
    <name type="scientific">Bonamia ostreae</name>
    <dbReference type="NCBI Taxonomy" id="126728"/>
    <lineage>
        <taxon>Eukaryota</taxon>
        <taxon>Sar</taxon>
        <taxon>Rhizaria</taxon>
        <taxon>Endomyxa</taxon>
        <taxon>Ascetosporea</taxon>
        <taxon>Haplosporida</taxon>
        <taxon>Bonamia</taxon>
    </lineage>
</organism>
<evidence type="ECO:0000256" key="2">
    <source>
        <dbReference type="ARBA" id="ARBA00022490"/>
    </source>
</evidence>
<keyword evidence="9" id="KW-1185">Reference proteome</keyword>
<comment type="subcellular location">
    <subcellularLocation>
        <location evidence="1">Cytoplasm</location>
    </subcellularLocation>
</comment>
<keyword evidence="4" id="KW-0819">tRNA processing</keyword>
<evidence type="ECO:0000313" key="8">
    <source>
        <dbReference type="EMBL" id="MES1920909.1"/>
    </source>
</evidence>
<comment type="similarity">
    <text evidence="6">Belongs to the WD repeat WDR6 family.</text>
</comment>
<accession>A0ABV2AN89</accession>
<comment type="caution">
    <text evidence="8">The sequence shown here is derived from an EMBL/GenBank/DDBJ whole genome shotgun (WGS) entry which is preliminary data.</text>
</comment>
<evidence type="ECO:0000256" key="1">
    <source>
        <dbReference type="ARBA" id="ARBA00004496"/>
    </source>
</evidence>
<gene>
    <name evidence="8" type="ORF">MHBO_002521</name>
</gene>
<dbReference type="EMBL" id="JBDODL010000948">
    <property type="protein sequence ID" value="MES1920909.1"/>
    <property type="molecule type" value="Genomic_DNA"/>
</dbReference>
<sequence length="550" mass="62003">MSSELRFKSRNSCLMANSRITGLKIFSAFKNKEEITFVIYAHGPLITVASHSDSSFQNTFQTAEDGSSVHGVITLDGDDKKSHFFLIFAADQAAVVQIELDFAEKTVSLKRKCDFKTDRHWILSAKKLSPSCGEPESTIFRKSKKLLVAISTTLNTQLWQIRTETIWTATLIGSKTPNINSLAKSSALFGKCIRCLRVACGTSFDHFYCYKYSSNGENAFDTHFLALSEKANAISVRQKGAIFDIDWSPNGKMLCTVSDDRCVRIWNLDENGESPEIKELSLGFGHKVVKFKAQSRVLKCKWIDDARLVSAGEDGFCCLWKLTFAGCGPLLRKTLSLRCHPSQIWSVDYKKGVLATGGEDSAVKTWRLLEFEKNFSGANEKIKFELRKSDYVKRILCLKNGTVVVGSNNGFLFAKTETETILLKNFESAVTDLFEETNAIFVALKNGQIFVFQLAENGTDKKFLRIRTSFGIKGIGFIFVKKIEKETVILAVPPKSQKLEMILVENENFCLKQRAKFCADVFKKVKFSCCNLSVLKKFYRFYKIYNNSNI</sequence>
<dbReference type="PROSITE" id="PS50082">
    <property type="entry name" value="WD_REPEATS_2"/>
    <property type="match status" value="2"/>
</dbReference>
<dbReference type="PANTHER" id="PTHR14344">
    <property type="entry name" value="WD REPEAT PROTEIN"/>
    <property type="match status" value="1"/>
</dbReference>